<dbReference type="GO" id="GO:0031505">
    <property type="term" value="P:fungal-type cell wall organization"/>
    <property type="evidence" value="ECO:0007669"/>
    <property type="project" value="TreeGrafter"/>
</dbReference>
<dbReference type="PANTHER" id="PTHR36414:SF1">
    <property type="entry name" value="PROTEIN SUR7"/>
    <property type="match status" value="1"/>
</dbReference>
<dbReference type="GO" id="GO:0032185">
    <property type="term" value="P:septin cytoskeleton organization"/>
    <property type="evidence" value="ECO:0007669"/>
    <property type="project" value="TreeGrafter"/>
</dbReference>
<keyword evidence="2" id="KW-0812">Transmembrane</keyword>
<dbReference type="GO" id="GO:0030866">
    <property type="term" value="P:cortical actin cytoskeleton organization"/>
    <property type="evidence" value="ECO:0007669"/>
    <property type="project" value="TreeGrafter"/>
</dbReference>
<feature type="transmembrane region" description="Helical" evidence="2">
    <location>
        <begin position="186"/>
        <end position="211"/>
    </location>
</feature>
<keyword evidence="2" id="KW-0472">Membrane</keyword>
<name>A0A6A6T2P6_9PLEO</name>
<feature type="transmembrane region" description="Helical" evidence="2">
    <location>
        <begin position="143"/>
        <end position="166"/>
    </location>
</feature>
<protein>
    <submittedName>
        <fullName evidence="3">SUR7-domain-containing protein</fullName>
    </submittedName>
</protein>
<dbReference type="PANTHER" id="PTHR36414">
    <property type="entry name" value="PROTEIN SUR7"/>
    <property type="match status" value="1"/>
</dbReference>
<dbReference type="EMBL" id="MU004372">
    <property type="protein sequence ID" value="KAF2653962.1"/>
    <property type="molecule type" value="Genomic_DNA"/>
</dbReference>
<gene>
    <name evidence="3" type="ORF">K491DRAFT_680103</name>
</gene>
<organism evidence="3 4">
    <name type="scientific">Lophiostoma macrostomum CBS 122681</name>
    <dbReference type="NCBI Taxonomy" id="1314788"/>
    <lineage>
        <taxon>Eukaryota</taxon>
        <taxon>Fungi</taxon>
        <taxon>Dikarya</taxon>
        <taxon>Ascomycota</taxon>
        <taxon>Pezizomycotina</taxon>
        <taxon>Dothideomycetes</taxon>
        <taxon>Pleosporomycetidae</taxon>
        <taxon>Pleosporales</taxon>
        <taxon>Lophiostomataceae</taxon>
        <taxon>Lophiostoma</taxon>
    </lineage>
</organism>
<dbReference type="AlphaFoldDB" id="A0A6A6T2P6"/>
<sequence>MGAVRPLLSLASLVILAGGVLFQFFTVLSGGVTSAPENRFYFLEASNIGNIPGARNPSRWTFFAICGVNNGLDGNCGATVPALPFDPPRNFGTTQGVPEQFIGTHQYYYLSRFMFAFYLVALFFAVIGLLTGLLALCSRLGGYLSGLNVAIALFFQTLAAALMTAWTVKGRNAFRSNGQDARLGVYLYGFTWAAMGCFLISTILFCCGGVLDRDSGWGIRRNKSTRSTRSHKSAARGSFFADTESQRRVKDNYS</sequence>
<dbReference type="GO" id="GO:0045121">
    <property type="term" value="C:membrane raft"/>
    <property type="evidence" value="ECO:0007669"/>
    <property type="project" value="TreeGrafter"/>
</dbReference>
<evidence type="ECO:0000313" key="4">
    <source>
        <dbReference type="Proteomes" id="UP000799324"/>
    </source>
</evidence>
<dbReference type="InterPro" id="IPR009571">
    <property type="entry name" value="SUR7/Rim9-like_fungi"/>
</dbReference>
<evidence type="ECO:0000313" key="3">
    <source>
        <dbReference type="EMBL" id="KAF2653962.1"/>
    </source>
</evidence>
<dbReference type="GO" id="GO:0006897">
    <property type="term" value="P:endocytosis"/>
    <property type="evidence" value="ECO:0007669"/>
    <property type="project" value="TreeGrafter"/>
</dbReference>
<dbReference type="Proteomes" id="UP000799324">
    <property type="component" value="Unassembled WGS sequence"/>
</dbReference>
<dbReference type="GO" id="GO:0005886">
    <property type="term" value="C:plasma membrane"/>
    <property type="evidence" value="ECO:0007669"/>
    <property type="project" value="InterPro"/>
</dbReference>
<dbReference type="Pfam" id="PF06687">
    <property type="entry name" value="SUR7"/>
    <property type="match status" value="1"/>
</dbReference>
<dbReference type="GO" id="GO:0005938">
    <property type="term" value="C:cell cortex"/>
    <property type="evidence" value="ECO:0007669"/>
    <property type="project" value="TreeGrafter"/>
</dbReference>
<feature type="compositionally biased region" description="Basic and acidic residues" evidence="1">
    <location>
        <begin position="244"/>
        <end position="254"/>
    </location>
</feature>
<feature type="transmembrane region" description="Helical" evidence="2">
    <location>
        <begin position="115"/>
        <end position="136"/>
    </location>
</feature>
<feature type="region of interest" description="Disordered" evidence="1">
    <location>
        <begin position="228"/>
        <end position="254"/>
    </location>
</feature>
<reference evidence="3" key="1">
    <citation type="journal article" date="2020" name="Stud. Mycol.">
        <title>101 Dothideomycetes genomes: a test case for predicting lifestyles and emergence of pathogens.</title>
        <authorList>
            <person name="Haridas S."/>
            <person name="Albert R."/>
            <person name="Binder M."/>
            <person name="Bloem J."/>
            <person name="Labutti K."/>
            <person name="Salamov A."/>
            <person name="Andreopoulos B."/>
            <person name="Baker S."/>
            <person name="Barry K."/>
            <person name="Bills G."/>
            <person name="Bluhm B."/>
            <person name="Cannon C."/>
            <person name="Castanera R."/>
            <person name="Culley D."/>
            <person name="Daum C."/>
            <person name="Ezra D."/>
            <person name="Gonzalez J."/>
            <person name="Henrissat B."/>
            <person name="Kuo A."/>
            <person name="Liang C."/>
            <person name="Lipzen A."/>
            <person name="Lutzoni F."/>
            <person name="Magnuson J."/>
            <person name="Mondo S."/>
            <person name="Nolan M."/>
            <person name="Ohm R."/>
            <person name="Pangilinan J."/>
            <person name="Park H.-J."/>
            <person name="Ramirez L."/>
            <person name="Alfaro M."/>
            <person name="Sun H."/>
            <person name="Tritt A."/>
            <person name="Yoshinaga Y."/>
            <person name="Zwiers L.-H."/>
            <person name="Turgeon B."/>
            <person name="Goodwin S."/>
            <person name="Spatafora J."/>
            <person name="Crous P."/>
            <person name="Grigoriev I."/>
        </authorList>
    </citation>
    <scope>NUCLEOTIDE SEQUENCE</scope>
    <source>
        <strain evidence="3">CBS 122681</strain>
    </source>
</reference>
<proteinExistence type="predicted"/>
<dbReference type="OrthoDB" id="5419460at2759"/>
<evidence type="ECO:0000256" key="2">
    <source>
        <dbReference type="SAM" id="Phobius"/>
    </source>
</evidence>
<keyword evidence="4" id="KW-1185">Reference proteome</keyword>
<keyword evidence="2" id="KW-1133">Transmembrane helix</keyword>
<evidence type="ECO:0000256" key="1">
    <source>
        <dbReference type="SAM" id="MobiDB-lite"/>
    </source>
</evidence>
<accession>A0A6A6T2P6</accession>